<dbReference type="PANTHER" id="PTHR33119:SF1">
    <property type="entry name" value="FE2OG DIOXYGENASE DOMAIN-CONTAINING PROTEIN"/>
    <property type="match status" value="1"/>
</dbReference>
<dbReference type="Pfam" id="PF14033">
    <property type="entry name" value="DUF4246"/>
    <property type="match status" value="1"/>
</dbReference>
<dbReference type="STRING" id="1328759.A0A5C2RQF4"/>
<feature type="domain" description="DUF4246" evidence="3">
    <location>
        <begin position="42"/>
        <end position="91"/>
    </location>
</feature>
<name>A0A5C2RQF4_9APHY</name>
<evidence type="ECO:0000259" key="3">
    <source>
        <dbReference type="Pfam" id="PF21666"/>
    </source>
</evidence>
<keyword evidence="5" id="KW-1185">Reference proteome</keyword>
<gene>
    <name evidence="4" type="ORF">L227DRAFT_657973</name>
</gene>
<dbReference type="OrthoDB" id="415532at2759"/>
<dbReference type="Proteomes" id="UP000313359">
    <property type="component" value="Unassembled WGS sequence"/>
</dbReference>
<dbReference type="AlphaFoldDB" id="A0A5C2RQF4"/>
<dbReference type="Pfam" id="PF21666">
    <property type="entry name" value="DUF4246_N"/>
    <property type="match status" value="1"/>
</dbReference>
<dbReference type="InterPro" id="IPR049207">
    <property type="entry name" value="DUF4246_N"/>
</dbReference>
<feature type="domain" description="DUF4246" evidence="2">
    <location>
        <begin position="127"/>
        <end position="534"/>
    </location>
</feature>
<sequence length="599" mass="68655">MTAAEHEQAQDASDRELEASGDEEEASGVEEEGGDEEEDSVTFLSPFEFNVRDPITLVELRLRGLSGMIRQKPRWWEKVQDDVLVAKWRAEMIEYDRVARAKEWPVHQEEFYGPKRWPRDALTDIQLDYVFDELRYLAGQRDEKTGIHATSVPGVYQSASLIPAGLKQALVQGVGLLEDVPAEEQDWHPGSNHQVLDLIHPSLYCFRIGKSLVNTTPEYRSLHPEKDPLASCPLDKYLDDRDDLDVDNLDQTISRDFQWLPTLFEVSETEVECKGYINNLHPIKHAPLYPAISSILQRFVPMFEKVLSDSASPIPKRVIEVDVFDWYSHLPNQEPGEEGYVAWKANRWPLIPDPPSFTPPIEEDRVNFDLRGGSLRVIVKLANIILTPENPVYPGGSWHVEGMENEKIVATGLYYYASENITESRLAFRMQVGTDPECSDMEYQRNDGQGWRAAFGLSNEDSALNQELGYILAEEDKCVAFPNIYQHCVEPFELADRTRPGHRKILAFFLTDPFNAIVHSTTMVPPQQREWYLDEMERVPALRKLPRELFDIIASYALEGTITRAEAEADREELMEERKNFVLQHNEDVFEVGFSLCEH</sequence>
<feature type="compositionally biased region" description="Basic and acidic residues" evidence="1">
    <location>
        <begin position="1"/>
        <end position="18"/>
    </location>
</feature>
<feature type="region of interest" description="Disordered" evidence="1">
    <location>
        <begin position="1"/>
        <end position="40"/>
    </location>
</feature>
<proteinExistence type="predicted"/>
<feature type="compositionally biased region" description="Acidic residues" evidence="1">
    <location>
        <begin position="19"/>
        <end position="40"/>
    </location>
</feature>
<dbReference type="InterPro" id="IPR049192">
    <property type="entry name" value="DUF4246_C"/>
</dbReference>
<dbReference type="EMBL" id="ML122314">
    <property type="protein sequence ID" value="RPD53852.1"/>
    <property type="molecule type" value="Genomic_DNA"/>
</dbReference>
<evidence type="ECO:0000259" key="2">
    <source>
        <dbReference type="Pfam" id="PF14033"/>
    </source>
</evidence>
<evidence type="ECO:0000313" key="5">
    <source>
        <dbReference type="Proteomes" id="UP000313359"/>
    </source>
</evidence>
<dbReference type="InterPro" id="IPR025340">
    <property type="entry name" value="DUF4246"/>
</dbReference>
<protein>
    <submittedName>
        <fullName evidence="4">Uncharacterized protein</fullName>
    </submittedName>
</protein>
<organism evidence="4 5">
    <name type="scientific">Lentinus tigrinus ALCF2SS1-6</name>
    <dbReference type="NCBI Taxonomy" id="1328759"/>
    <lineage>
        <taxon>Eukaryota</taxon>
        <taxon>Fungi</taxon>
        <taxon>Dikarya</taxon>
        <taxon>Basidiomycota</taxon>
        <taxon>Agaricomycotina</taxon>
        <taxon>Agaricomycetes</taxon>
        <taxon>Polyporales</taxon>
        <taxon>Polyporaceae</taxon>
        <taxon>Lentinus</taxon>
    </lineage>
</organism>
<evidence type="ECO:0000313" key="4">
    <source>
        <dbReference type="EMBL" id="RPD53852.1"/>
    </source>
</evidence>
<evidence type="ECO:0000256" key="1">
    <source>
        <dbReference type="SAM" id="MobiDB-lite"/>
    </source>
</evidence>
<accession>A0A5C2RQF4</accession>
<reference evidence="4" key="1">
    <citation type="journal article" date="2018" name="Genome Biol. Evol.">
        <title>Genomics and development of Lentinus tigrinus, a white-rot wood-decaying mushroom with dimorphic fruiting bodies.</title>
        <authorList>
            <person name="Wu B."/>
            <person name="Xu Z."/>
            <person name="Knudson A."/>
            <person name="Carlson A."/>
            <person name="Chen N."/>
            <person name="Kovaka S."/>
            <person name="LaButti K."/>
            <person name="Lipzen A."/>
            <person name="Pennachio C."/>
            <person name="Riley R."/>
            <person name="Schakwitz W."/>
            <person name="Umezawa K."/>
            <person name="Ohm R.A."/>
            <person name="Grigoriev I.V."/>
            <person name="Nagy L.G."/>
            <person name="Gibbons J."/>
            <person name="Hibbett D."/>
        </authorList>
    </citation>
    <scope>NUCLEOTIDE SEQUENCE [LARGE SCALE GENOMIC DNA]</scope>
    <source>
        <strain evidence="4">ALCF2SS1-6</strain>
    </source>
</reference>
<dbReference type="PANTHER" id="PTHR33119">
    <property type="entry name" value="IFI3P"/>
    <property type="match status" value="1"/>
</dbReference>